<dbReference type="CDD" id="cd00092">
    <property type="entry name" value="HTH_CRP"/>
    <property type="match status" value="1"/>
</dbReference>
<dbReference type="InterPro" id="IPR050397">
    <property type="entry name" value="Env_Response_Regulators"/>
</dbReference>
<organism evidence="6 7">
    <name type="scientific">Dorea ammoniilytica</name>
    <dbReference type="NCBI Taxonomy" id="2981788"/>
    <lineage>
        <taxon>Bacteria</taxon>
        <taxon>Bacillati</taxon>
        <taxon>Bacillota</taxon>
        <taxon>Clostridia</taxon>
        <taxon>Lachnospirales</taxon>
        <taxon>Lachnospiraceae</taxon>
        <taxon>Dorea</taxon>
    </lineage>
</organism>
<reference evidence="6 7" key="1">
    <citation type="journal article" date="2021" name="ISME Commun">
        <title>Automated analysis of genomic sequences facilitates high-throughput and comprehensive description of bacteria.</title>
        <authorList>
            <person name="Hitch T.C.A."/>
        </authorList>
    </citation>
    <scope>NUCLEOTIDE SEQUENCE [LARGE SCALE GENOMIC DNA]</scope>
    <source>
        <strain evidence="6 7">Sanger_02</strain>
    </source>
</reference>
<sequence>MTLQKLQIFRDLTEEEMQKSLVCSQAVTRTYQKNEYIFRQEDRPQKLYFILEGEVEVGSINLNGKITRMSMLAEGEYFGEVELFLRQPGYSCYARARKKATLLEVSQNFFGGRCERNCVHHSKVIFNMLQLFAEKVDKNNHQIEVLTSGNLRQRICAFLLENCNSDYSVTLHMNREELASYLNATRPSLSRMLVALQDEGLIRLSSRNKIQILDYDKVSGENG</sequence>
<evidence type="ECO:0000313" key="7">
    <source>
        <dbReference type="Proteomes" id="UP001207605"/>
    </source>
</evidence>
<dbReference type="PANTHER" id="PTHR24567:SF26">
    <property type="entry name" value="REGULATORY PROTEIN YEIL"/>
    <property type="match status" value="1"/>
</dbReference>
<keyword evidence="3" id="KW-0804">Transcription</keyword>
<dbReference type="SUPFAM" id="SSF51206">
    <property type="entry name" value="cAMP-binding domain-like"/>
    <property type="match status" value="1"/>
</dbReference>
<dbReference type="SMART" id="SM00419">
    <property type="entry name" value="HTH_CRP"/>
    <property type="match status" value="1"/>
</dbReference>
<evidence type="ECO:0000256" key="2">
    <source>
        <dbReference type="ARBA" id="ARBA00023125"/>
    </source>
</evidence>
<dbReference type="Pfam" id="PF13545">
    <property type="entry name" value="HTH_Crp_2"/>
    <property type="match status" value="1"/>
</dbReference>
<dbReference type="EMBL" id="JAOQJV010000005">
    <property type="protein sequence ID" value="MCU6699696.1"/>
    <property type="molecule type" value="Genomic_DNA"/>
</dbReference>
<comment type="caution">
    <text evidence="6">The sequence shown here is derived from an EMBL/GenBank/DDBJ whole genome shotgun (WGS) entry which is preliminary data.</text>
</comment>
<feature type="domain" description="HTH crp-type" evidence="5">
    <location>
        <begin position="149"/>
        <end position="216"/>
    </location>
</feature>
<evidence type="ECO:0000256" key="1">
    <source>
        <dbReference type="ARBA" id="ARBA00023015"/>
    </source>
</evidence>
<evidence type="ECO:0000313" key="6">
    <source>
        <dbReference type="EMBL" id="MCU6699696.1"/>
    </source>
</evidence>
<protein>
    <submittedName>
        <fullName evidence="6">Crp/Fnr family transcriptional regulator</fullName>
    </submittedName>
</protein>
<dbReference type="PANTHER" id="PTHR24567">
    <property type="entry name" value="CRP FAMILY TRANSCRIPTIONAL REGULATORY PROTEIN"/>
    <property type="match status" value="1"/>
</dbReference>
<feature type="domain" description="Cyclic nucleotide-binding" evidence="4">
    <location>
        <begin position="8"/>
        <end position="110"/>
    </location>
</feature>
<dbReference type="InterPro" id="IPR014710">
    <property type="entry name" value="RmlC-like_jellyroll"/>
</dbReference>
<evidence type="ECO:0000259" key="5">
    <source>
        <dbReference type="PROSITE" id="PS51063"/>
    </source>
</evidence>
<dbReference type="SUPFAM" id="SSF46785">
    <property type="entry name" value="Winged helix' DNA-binding domain"/>
    <property type="match status" value="1"/>
</dbReference>
<gene>
    <name evidence="6" type="ORF">OCV65_05550</name>
</gene>
<evidence type="ECO:0000259" key="4">
    <source>
        <dbReference type="PROSITE" id="PS50042"/>
    </source>
</evidence>
<keyword evidence="7" id="KW-1185">Reference proteome</keyword>
<dbReference type="PROSITE" id="PS51063">
    <property type="entry name" value="HTH_CRP_2"/>
    <property type="match status" value="1"/>
</dbReference>
<dbReference type="InterPro" id="IPR012318">
    <property type="entry name" value="HTH_CRP"/>
</dbReference>
<dbReference type="InterPro" id="IPR000595">
    <property type="entry name" value="cNMP-bd_dom"/>
</dbReference>
<dbReference type="Gene3D" id="2.60.120.10">
    <property type="entry name" value="Jelly Rolls"/>
    <property type="match status" value="1"/>
</dbReference>
<dbReference type="SMART" id="SM00100">
    <property type="entry name" value="cNMP"/>
    <property type="match status" value="1"/>
</dbReference>
<dbReference type="InterPro" id="IPR018490">
    <property type="entry name" value="cNMP-bd_dom_sf"/>
</dbReference>
<evidence type="ECO:0000256" key="3">
    <source>
        <dbReference type="ARBA" id="ARBA00023163"/>
    </source>
</evidence>
<dbReference type="Proteomes" id="UP001207605">
    <property type="component" value="Unassembled WGS sequence"/>
</dbReference>
<dbReference type="InterPro" id="IPR036390">
    <property type="entry name" value="WH_DNA-bd_sf"/>
</dbReference>
<dbReference type="Pfam" id="PF00027">
    <property type="entry name" value="cNMP_binding"/>
    <property type="match status" value="1"/>
</dbReference>
<dbReference type="RefSeq" id="WP_262581256.1">
    <property type="nucleotide sequence ID" value="NZ_JAOQJV010000005.1"/>
</dbReference>
<dbReference type="CDD" id="cd00038">
    <property type="entry name" value="CAP_ED"/>
    <property type="match status" value="1"/>
</dbReference>
<proteinExistence type="predicted"/>
<accession>A0ABT2S561</accession>
<keyword evidence="1" id="KW-0805">Transcription regulation</keyword>
<keyword evidence="2" id="KW-0238">DNA-binding</keyword>
<dbReference type="PROSITE" id="PS50042">
    <property type="entry name" value="CNMP_BINDING_3"/>
    <property type="match status" value="1"/>
</dbReference>
<name>A0ABT2S561_9FIRM</name>